<keyword evidence="2" id="KW-0813">Transport</keyword>
<feature type="transmembrane region" description="Helical" evidence="8">
    <location>
        <begin position="162"/>
        <end position="186"/>
    </location>
</feature>
<gene>
    <name evidence="10" type="ORF">BJ095_10135</name>
</gene>
<dbReference type="GO" id="GO:0015528">
    <property type="term" value="F:lactose:proton symporter activity"/>
    <property type="evidence" value="ECO:0007669"/>
    <property type="project" value="TreeGrafter"/>
</dbReference>
<dbReference type="NCBIfam" id="NF037955">
    <property type="entry name" value="mfs"/>
    <property type="match status" value="1"/>
</dbReference>
<sequence>MTIMNDQRWLSQNFFIFFFTWGVYLQYWAGWLSEAKGLSVSEVSLIMGFGLVARAISTMFIFPFASKYLSDKKLTQFLVISALIAAILYIPFNHFITLFIVTMIFSLFYPSLLPAIESSASTLVQQGKVHYGKSRSYGSISFVISVFILSIIIGYLGEDAILWSMIAYLIIMLGLQAMPAPEVLYVKPTVEDRSQKFSMRSLWKIKGFPIIMILAILLQGSLASYYNYSYIYLQQYLQVNTFYIGLILNVAVIFEILFFLKVDHLFVKWKTSSLFLLAAAGSTLRWIMIFLFPNVWVFVLSQSLHALAFAMAHYAFVQYITRNLPKQQLSNAQGLYSALAMSLSAAVLTLFGGFLYEITPGLAFLGMIVFTVPAIFIILFTKKVYQY</sequence>
<feature type="domain" description="Major facilitator superfamily associated" evidence="9">
    <location>
        <begin position="9"/>
        <end position="358"/>
    </location>
</feature>
<accession>A0A318TVG2</accession>
<dbReference type="Proteomes" id="UP000247416">
    <property type="component" value="Unassembled WGS sequence"/>
</dbReference>
<feature type="transmembrane region" description="Helical" evidence="8">
    <location>
        <begin position="207"/>
        <end position="228"/>
    </location>
</feature>
<evidence type="ECO:0000313" key="10">
    <source>
        <dbReference type="EMBL" id="PYF08816.1"/>
    </source>
</evidence>
<keyword evidence="6 8" id="KW-1133">Transmembrane helix</keyword>
<dbReference type="RefSeq" id="WP_306460154.1">
    <property type="nucleotide sequence ID" value="NZ_PYWJ01000010.1"/>
</dbReference>
<evidence type="ECO:0000256" key="7">
    <source>
        <dbReference type="ARBA" id="ARBA00023136"/>
    </source>
</evidence>
<feature type="transmembrane region" description="Helical" evidence="8">
    <location>
        <begin position="98"/>
        <end position="116"/>
    </location>
</feature>
<dbReference type="PIRSF" id="PIRSF004925">
    <property type="entry name" value="HcaT"/>
    <property type="match status" value="1"/>
</dbReference>
<feature type="transmembrane region" description="Helical" evidence="8">
    <location>
        <begin position="240"/>
        <end position="260"/>
    </location>
</feature>
<feature type="transmembrane region" description="Helical" evidence="8">
    <location>
        <begin position="362"/>
        <end position="381"/>
    </location>
</feature>
<evidence type="ECO:0000256" key="2">
    <source>
        <dbReference type="ARBA" id="ARBA00022448"/>
    </source>
</evidence>
<keyword evidence="3" id="KW-1003">Cell membrane</keyword>
<feature type="transmembrane region" description="Helical" evidence="8">
    <location>
        <begin position="137"/>
        <end position="156"/>
    </location>
</feature>
<dbReference type="SUPFAM" id="SSF103473">
    <property type="entry name" value="MFS general substrate transporter"/>
    <property type="match status" value="1"/>
</dbReference>
<feature type="transmembrane region" description="Helical" evidence="8">
    <location>
        <begin position="12"/>
        <end position="31"/>
    </location>
</feature>
<keyword evidence="7 8" id="KW-0472">Membrane</keyword>
<feature type="transmembrane region" description="Helical" evidence="8">
    <location>
        <begin position="334"/>
        <end position="356"/>
    </location>
</feature>
<keyword evidence="11" id="KW-1185">Reference proteome</keyword>
<dbReference type="Gene3D" id="1.20.1250.20">
    <property type="entry name" value="MFS general substrate transporter like domains"/>
    <property type="match status" value="2"/>
</dbReference>
<protein>
    <submittedName>
        <fullName evidence="10">PPP family 3-phenylpropionic acid transporter</fullName>
    </submittedName>
</protein>
<proteinExistence type="predicted"/>
<feature type="transmembrane region" description="Helical" evidence="8">
    <location>
        <begin position="304"/>
        <end position="322"/>
    </location>
</feature>
<organism evidence="10 11">
    <name type="scientific">Ureibacillus chungkukjangi</name>
    <dbReference type="NCBI Taxonomy" id="1202712"/>
    <lineage>
        <taxon>Bacteria</taxon>
        <taxon>Bacillati</taxon>
        <taxon>Bacillota</taxon>
        <taxon>Bacilli</taxon>
        <taxon>Bacillales</taxon>
        <taxon>Caryophanaceae</taxon>
        <taxon>Ureibacillus</taxon>
    </lineage>
</organism>
<dbReference type="InterPro" id="IPR024989">
    <property type="entry name" value="MFS_assoc_dom"/>
</dbReference>
<dbReference type="InterPro" id="IPR036259">
    <property type="entry name" value="MFS_trans_sf"/>
</dbReference>
<dbReference type="AlphaFoldDB" id="A0A318TVG2"/>
<keyword evidence="4" id="KW-0997">Cell inner membrane</keyword>
<dbReference type="GO" id="GO:0030395">
    <property type="term" value="F:lactose binding"/>
    <property type="evidence" value="ECO:0007669"/>
    <property type="project" value="TreeGrafter"/>
</dbReference>
<evidence type="ECO:0000256" key="4">
    <source>
        <dbReference type="ARBA" id="ARBA00022519"/>
    </source>
</evidence>
<dbReference type="Pfam" id="PF12832">
    <property type="entry name" value="MFS_1_like"/>
    <property type="match status" value="1"/>
</dbReference>
<evidence type="ECO:0000256" key="6">
    <source>
        <dbReference type="ARBA" id="ARBA00022989"/>
    </source>
</evidence>
<feature type="transmembrane region" description="Helical" evidence="8">
    <location>
        <begin position="43"/>
        <end position="62"/>
    </location>
</feature>
<evidence type="ECO:0000259" key="9">
    <source>
        <dbReference type="Pfam" id="PF12832"/>
    </source>
</evidence>
<dbReference type="EMBL" id="QJTJ01000001">
    <property type="protein sequence ID" value="PYF08816.1"/>
    <property type="molecule type" value="Genomic_DNA"/>
</dbReference>
<comment type="caution">
    <text evidence="10">The sequence shown here is derived from an EMBL/GenBank/DDBJ whole genome shotgun (WGS) entry which is preliminary data.</text>
</comment>
<name>A0A318TVG2_9BACL</name>
<dbReference type="PANTHER" id="PTHR23522">
    <property type="entry name" value="BLL5896 PROTEIN"/>
    <property type="match status" value="1"/>
</dbReference>
<comment type="subcellular location">
    <subcellularLocation>
        <location evidence="1">Cell inner membrane</location>
        <topology evidence="1">Multi-pass membrane protein</topology>
    </subcellularLocation>
</comment>
<feature type="transmembrane region" description="Helical" evidence="8">
    <location>
        <begin position="272"/>
        <end position="292"/>
    </location>
</feature>
<evidence type="ECO:0000256" key="5">
    <source>
        <dbReference type="ARBA" id="ARBA00022692"/>
    </source>
</evidence>
<dbReference type="InterPro" id="IPR026032">
    <property type="entry name" value="HcaT-like"/>
</dbReference>
<dbReference type="GO" id="GO:0005886">
    <property type="term" value="C:plasma membrane"/>
    <property type="evidence" value="ECO:0007669"/>
    <property type="project" value="UniProtKB-SubCell"/>
</dbReference>
<dbReference type="PANTHER" id="PTHR23522:SF10">
    <property type="entry name" value="3-PHENYLPROPIONIC ACID TRANSPORTER-RELATED"/>
    <property type="match status" value="1"/>
</dbReference>
<feature type="transmembrane region" description="Helical" evidence="8">
    <location>
        <begin position="74"/>
        <end position="92"/>
    </location>
</feature>
<evidence type="ECO:0000256" key="3">
    <source>
        <dbReference type="ARBA" id="ARBA00022475"/>
    </source>
</evidence>
<evidence type="ECO:0000256" key="1">
    <source>
        <dbReference type="ARBA" id="ARBA00004429"/>
    </source>
</evidence>
<reference evidence="10 11" key="1">
    <citation type="submission" date="2018-06" db="EMBL/GenBank/DDBJ databases">
        <title>Genomic Encyclopedia of Archaeal and Bacterial Type Strains, Phase II (KMG-II): from individual species to whole genera.</title>
        <authorList>
            <person name="Goeker M."/>
        </authorList>
    </citation>
    <scope>NUCLEOTIDE SEQUENCE [LARGE SCALE GENOMIC DNA]</scope>
    <source>
        <strain evidence="10 11">KACC 16626</strain>
    </source>
</reference>
<evidence type="ECO:0000256" key="8">
    <source>
        <dbReference type="SAM" id="Phobius"/>
    </source>
</evidence>
<keyword evidence="5 8" id="KW-0812">Transmembrane</keyword>
<evidence type="ECO:0000313" key="11">
    <source>
        <dbReference type="Proteomes" id="UP000247416"/>
    </source>
</evidence>